<comment type="caution">
    <text evidence="1">The sequence shown here is derived from an EMBL/GenBank/DDBJ whole genome shotgun (WGS) entry which is preliminary data.</text>
</comment>
<reference evidence="1 2" key="1">
    <citation type="journal article" date="2017" name="Infect. Genet. Evol.">
        <title>Comparative genome analysis of fish pathogen Flavobacterium columnare reveals extensive sequence diversity within the species.</title>
        <authorList>
            <person name="Kayansamruaj P."/>
            <person name="Dong H.T."/>
            <person name="Hirono I."/>
            <person name="Kondo H."/>
            <person name="Senapin S."/>
            <person name="Rodkhum C."/>
        </authorList>
    </citation>
    <scope>NUCLEOTIDE SEQUENCE [LARGE SCALE GENOMIC DNA]</scope>
    <source>
        <strain evidence="1 2">1215</strain>
    </source>
</reference>
<dbReference type="EMBL" id="MTCZ01000276">
    <property type="protein sequence ID" value="OWP82733.1"/>
    <property type="molecule type" value="Genomic_DNA"/>
</dbReference>
<dbReference type="AlphaFoldDB" id="A0A246GF36"/>
<evidence type="ECO:0000313" key="1">
    <source>
        <dbReference type="EMBL" id="OWP82733.1"/>
    </source>
</evidence>
<accession>A0A246GF36</accession>
<protein>
    <submittedName>
        <fullName evidence="1">Uncharacterized protein</fullName>
    </submittedName>
</protein>
<sequence>MKGKFVELESIIDFAISEIKNNNISPEDGEKILIGLYEDYRKLGNTPPEFDSIKKVIEKYVKK</sequence>
<organism evidence="1 2">
    <name type="scientific">Flavobacterium davisii</name>
    <dbReference type="NCBI Taxonomy" id="2906077"/>
    <lineage>
        <taxon>Bacteria</taxon>
        <taxon>Pseudomonadati</taxon>
        <taxon>Bacteroidota</taxon>
        <taxon>Flavobacteriia</taxon>
        <taxon>Flavobacteriales</taxon>
        <taxon>Flavobacteriaceae</taxon>
        <taxon>Flavobacterium</taxon>
    </lineage>
</organism>
<dbReference type="RefSeq" id="WP_088394944.1">
    <property type="nucleotide sequence ID" value="NZ_MTCZ01000276.1"/>
</dbReference>
<proteinExistence type="predicted"/>
<gene>
    <name evidence="1" type="ORF">BWK59_14280</name>
</gene>
<name>A0A246GF36_9FLAO</name>
<evidence type="ECO:0000313" key="2">
    <source>
        <dbReference type="Proteomes" id="UP000197768"/>
    </source>
</evidence>
<dbReference type="Proteomes" id="UP000197768">
    <property type="component" value="Unassembled WGS sequence"/>
</dbReference>